<evidence type="ECO:0008006" key="5">
    <source>
        <dbReference type="Google" id="ProtNLM"/>
    </source>
</evidence>
<accession>A0A956SIG9</accession>
<keyword evidence="2" id="KW-0732">Signal</keyword>
<keyword evidence="1" id="KW-0175">Coiled coil</keyword>
<feature type="chain" id="PRO_5037027442" description="DUF4398 domain-containing protein" evidence="2">
    <location>
        <begin position="22"/>
        <end position="203"/>
    </location>
</feature>
<reference evidence="3" key="1">
    <citation type="submission" date="2020-04" db="EMBL/GenBank/DDBJ databases">
        <authorList>
            <person name="Zhang T."/>
        </authorList>
    </citation>
    <scope>NUCLEOTIDE SEQUENCE</scope>
    <source>
        <strain evidence="3">HKST-UBA02</strain>
    </source>
</reference>
<name>A0A956SIG9_UNCEI</name>
<gene>
    <name evidence="3" type="ORF">KDA27_27305</name>
</gene>
<reference evidence="3" key="2">
    <citation type="journal article" date="2021" name="Microbiome">
        <title>Successional dynamics and alternative stable states in a saline activated sludge microbial community over 9 years.</title>
        <authorList>
            <person name="Wang Y."/>
            <person name="Ye J."/>
            <person name="Ju F."/>
            <person name="Liu L."/>
            <person name="Boyd J.A."/>
            <person name="Deng Y."/>
            <person name="Parks D.H."/>
            <person name="Jiang X."/>
            <person name="Yin X."/>
            <person name="Woodcroft B.J."/>
            <person name="Tyson G.W."/>
            <person name="Hugenholtz P."/>
            <person name="Polz M.F."/>
            <person name="Zhang T."/>
        </authorList>
    </citation>
    <scope>NUCLEOTIDE SEQUENCE</scope>
    <source>
        <strain evidence="3">HKST-UBA02</strain>
    </source>
</reference>
<dbReference type="EMBL" id="JAGQHS010000380">
    <property type="protein sequence ID" value="MCA9759533.1"/>
    <property type="molecule type" value="Genomic_DNA"/>
</dbReference>
<dbReference type="PROSITE" id="PS51257">
    <property type="entry name" value="PROKAR_LIPOPROTEIN"/>
    <property type="match status" value="1"/>
</dbReference>
<proteinExistence type="predicted"/>
<feature type="signal peptide" evidence="2">
    <location>
        <begin position="1"/>
        <end position="21"/>
    </location>
</feature>
<evidence type="ECO:0000256" key="2">
    <source>
        <dbReference type="SAM" id="SignalP"/>
    </source>
</evidence>
<evidence type="ECO:0000256" key="1">
    <source>
        <dbReference type="SAM" id="Coils"/>
    </source>
</evidence>
<evidence type="ECO:0000313" key="3">
    <source>
        <dbReference type="EMBL" id="MCA9759533.1"/>
    </source>
</evidence>
<organism evidence="3 4">
    <name type="scientific">Eiseniibacteriota bacterium</name>
    <dbReference type="NCBI Taxonomy" id="2212470"/>
    <lineage>
        <taxon>Bacteria</taxon>
        <taxon>Candidatus Eiseniibacteriota</taxon>
    </lineage>
</organism>
<sequence length="203" mass="21854">MKTKSTVLALMVCAIGLAGCAKEPTEAIEASRAAFESAKTAEAPTYAQAEYTQAEISMKKMQVELESQEKKFPLFRKYDATVQAASDAKMAAEKAVAEAEAGKDEVKTQATNLLDETRQALRELEGMIAAAPKGKDSAADLKMIQADVQGIETTLAQVDQSISDGKYKDAFVRTEAAKRLTEEIHGELEAAMNAQAQAMGSRR</sequence>
<evidence type="ECO:0000313" key="4">
    <source>
        <dbReference type="Proteomes" id="UP000739538"/>
    </source>
</evidence>
<feature type="coiled-coil region" evidence="1">
    <location>
        <begin position="51"/>
        <end position="127"/>
    </location>
</feature>
<dbReference type="AlphaFoldDB" id="A0A956SIG9"/>
<dbReference type="Proteomes" id="UP000739538">
    <property type="component" value="Unassembled WGS sequence"/>
</dbReference>
<protein>
    <recommendedName>
        <fullName evidence="5">DUF4398 domain-containing protein</fullName>
    </recommendedName>
</protein>
<comment type="caution">
    <text evidence="3">The sequence shown here is derived from an EMBL/GenBank/DDBJ whole genome shotgun (WGS) entry which is preliminary data.</text>
</comment>